<dbReference type="InterPro" id="IPR000868">
    <property type="entry name" value="Isochorismatase-like_dom"/>
</dbReference>
<gene>
    <name evidence="2" type="ORF">FDF74_04540</name>
</gene>
<dbReference type="GO" id="GO:0019365">
    <property type="term" value="P:pyridine nucleotide salvage"/>
    <property type="evidence" value="ECO:0007669"/>
    <property type="project" value="InterPro"/>
</dbReference>
<evidence type="ECO:0000259" key="1">
    <source>
        <dbReference type="Pfam" id="PF00857"/>
    </source>
</evidence>
<dbReference type="Pfam" id="PF00857">
    <property type="entry name" value="Isochorismatase"/>
    <property type="match status" value="1"/>
</dbReference>
<dbReference type="SUPFAM" id="SSF52499">
    <property type="entry name" value="Isochorismatase-like hydrolases"/>
    <property type="match status" value="1"/>
</dbReference>
<dbReference type="Gene3D" id="3.40.50.850">
    <property type="entry name" value="Isochorismatase-like"/>
    <property type="match status" value="1"/>
</dbReference>
<dbReference type="PANTHER" id="PTHR47297:SF2">
    <property type="entry name" value="OS02G0606800 PROTEIN"/>
    <property type="match status" value="1"/>
</dbReference>
<name>A0A6M0R8B4_9CLOT</name>
<dbReference type="AlphaFoldDB" id="A0A6M0R8B4"/>
<dbReference type="GO" id="GO:0008936">
    <property type="term" value="F:nicotinamidase activity"/>
    <property type="evidence" value="ECO:0007669"/>
    <property type="project" value="InterPro"/>
</dbReference>
<dbReference type="PANTHER" id="PTHR47297">
    <property type="match status" value="1"/>
</dbReference>
<reference evidence="2 3" key="1">
    <citation type="submission" date="2019-04" db="EMBL/GenBank/DDBJ databases">
        <title>Genome sequencing of Clostridium botulinum Groups I-IV and Clostridium butyricum.</title>
        <authorList>
            <person name="Brunt J."/>
            <person name="Van Vliet A.H.M."/>
            <person name="Stringer S.C."/>
            <person name="Carter A.T."/>
            <person name="Peck M.W."/>
        </authorList>
    </citation>
    <scope>NUCLEOTIDE SEQUENCE [LARGE SCALE GENOMIC DNA]</scope>
    <source>
        <strain evidence="2 3">IFR 18/094</strain>
    </source>
</reference>
<dbReference type="Proteomes" id="UP000473885">
    <property type="component" value="Unassembled WGS sequence"/>
</dbReference>
<dbReference type="EMBL" id="SXDP01000002">
    <property type="protein sequence ID" value="NEZ46483.1"/>
    <property type="molecule type" value="Genomic_DNA"/>
</dbReference>
<proteinExistence type="predicted"/>
<dbReference type="InterPro" id="IPR044717">
    <property type="entry name" value="NIC1"/>
</dbReference>
<accession>A0A6M0R8B4</accession>
<evidence type="ECO:0000313" key="2">
    <source>
        <dbReference type="EMBL" id="NEZ46483.1"/>
    </source>
</evidence>
<organism evidence="2 3">
    <name type="scientific">Clostridium niameyense</name>
    <dbReference type="NCBI Taxonomy" id="1622073"/>
    <lineage>
        <taxon>Bacteria</taxon>
        <taxon>Bacillati</taxon>
        <taxon>Bacillota</taxon>
        <taxon>Clostridia</taxon>
        <taxon>Eubacteriales</taxon>
        <taxon>Clostridiaceae</taxon>
        <taxon>Clostridium</taxon>
    </lineage>
</organism>
<protein>
    <submittedName>
        <fullName evidence="2">Cysteine hydrolase</fullName>
    </submittedName>
</protein>
<feature type="domain" description="Isochorismatase-like" evidence="1">
    <location>
        <begin position="49"/>
        <end position="217"/>
    </location>
</feature>
<keyword evidence="2" id="KW-0378">Hydrolase</keyword>
<dbReference type="InterPro" id="IPR036380">
    <property type="entry name" value="Isochorismatase-like_sf"/>
</dbReference>
<sequence>MLITYINYLLYVINIIGGLKIMKIDLNYNINFQQLKKVQNKTFKIDDKTVLFIIDMNNGFAKKGALYSDRVQHIIPFVVDTVKNFIKLKAPIIAFTDCHTKNSIEFKYYPEHCLSDTWESELVDELKEFKDNIKVIKKSSTNGFLEDETQKNIKKLIDKGYKNWVISGCCTDICVKQFAESLKAYFNKENLDLEVIIPLNAVETYDALWHNGNAMNLFSLMEMEMSGIKLVSTVTY</sequence>
<dbReference type="CDD" id="cd00431">
    <property type="entry name" value="cysteine_hydrolases"/>
    <property type="match status" value="1"/>
</dbReference>
<keyword evidence="3" id="KW-1185">Reference proteome</keyword>
<comment type="caution">
    <text evidence="2">The sequence shown here is derived from an EMBL/GenBank/DDBJ whole genome shotgun (WGS) entry which is preliminary data.</text>
</comment>
<evidence type="ECO:0000313" key="3">
    <source>
        <dbReference type="Proteomes" id="UP000473885"/>
    </source>
</evidence>